<comment type="subcellular location">
    <subcellularLocation>
        <location evidence="1">Membrane</location>
        <topology evidence="1">Single-pass type I membrane protein</topology>
    </subcellularLocation>
</comment>
<keyword evidence="3" id="KW-0433">Leucine-rich repeat</keyword>
<evidence type="ECO:0000313" key="12">
    <source>
        <dbReference type="Proteomes" id="UP000823749"/>
    </source>
</evidence>
<sequence length="405" mass="44830">MKMSLVTRSLSNIYLIALFLSLIPLLHIKALALDTTISSLRLSNTINVAGNETDFHALLAFKSNIFPDQQALSSWNESLHFCHWEGVHCDRRHKRVTVIDLRSEGLTGSLSPYIGNLSFLRELNLFNNTFIGEIPTELGNLFRLQKLNLSINNFEGNIPTSLSHCSNLKYLSIGKNKLVGEFPKELGYSMPRLISLILSKNNLTGGLPPSIGNLTSLVVFGATYNQLGGSIANTLGQLKILRELWLGFNQLSGTIPHSFYNLSLLVTLSLPHIQLWGSLPPSFGFMFPHLEVLQLYENQFNGPIPFSISNCSQLGKLELMQNNFSGKVRNDFGNLQNLYWISLAYNNFEAKGSDGLAFLSSLTNCSDLRVVEMENGQFGGVLPDSVGNLSVSYLSLGLNQLPNSQ</sequence>
<keyword evidence="4" id="KW-0812">Transmembrane</keyword>
<dbReference type="SUPFAM" id="SSF52058">
    <property type="entry name" value="L domain-like"/>
    <property type="match status" value="1"/>
</dbReference>
<dbReference type="FunFam" id="3.80.10.10:FF:000095">
    <property type="entry name" value="LRR receptor-like serine/threonine-protein kinase GSO1"/>
    <property type="match status" value="1"/>
</dbReference>
<dbReference type="Gene3D" id="3.80.10.10">
    <property type="entry name" value="Ribonuclease Inhibitor"/>
    <property type="match status" value="3"/>
</dbReference>
<dbReference type="Pfam" id="PF00560">
    <property type="entry name" value="LRR_1"/>
    <property type="match status" value="5"/>
</dbReference>
<reference evidence="11" key="1">
    <citation type="submission" date="2020-08" db="EMBL/GenBank/DDBJ databases">
        <title>Plant Genome Project.</title>
        <authorList>
            <person name="Zhang R.-G."/>
        </authorList>
    </citation>
    <scope>NUCLEOTIDE SEQUENCE</scope>
    <source>
        <strain evidence="11">WSP0</strain>
        <tissue evidence="11">Leaf</tissue>
    </source>
</reference>
<evidence type="ECO:0000256" key="1">
    <source>
        <dbReference type="ARBA" id="ARBA00004479"/>
    </source>
</evidence>
<dbReference type="InterPro" id="IPR013210">
    <property type="entry name" value="LRR_N_plant-typ"/>
</dbReference>
<keyword evidence="6" id="KW-0677">Repeat</keyword>
<dbReference type="AlphaFoldDB" id="A0AAV6KI66"/>
<evidence type="ECO:0000256" key="9">
    <source>
        <dbReference type="ARBA" id="ARBA00023180"/>
    </source>
</evidence>
<dbReference type="PANTHER" id="PTHR48010:SF5">
    <property type="entry name" value="PROTEIN TOO MANY MOUTHS"/>
    <property type="match status" value="1"/>
</dbReference>
<gene>
    <name evidence="11" type="ORF">RHGRI_010347</name>
</gene>
<dbReference type="EMBL" id="JACTNZ010000004">
    <property type="protein sequence ID" value="KAG5552232.1"/>
    <property type="molecule type" value="Genomic_DNA"/>
</dbReference>
<evidence type="ECO:0000256" key="2">
    <source>
        <dbReference type="ARBA" id="ARBA00009592"/>
    </source>
</evidence>
<evidence type="ECO:0000256" key="8">
    <source>
        <dbReference type="ARBA" id="ARBA00023136"/>
    </source>
</evidence>
<name>A0AAV6KI66_9ERIC</name>
<evidence type="ECO:0000256" key="4">
    <source>
        <dbReference type="ARBA" id="ARBA00022692"/>
    </source>
</evidence>
<evidence type="ECO:0000256" key="5">
    <source>
        <dbReference type="ARBA" id="ARBA00022729"/>
    </source>
</evidence>
<dbReference type="Pfam" id="PF08263">
    <property type="entry name" value="LRRNT_2"/>
    <property type="match status" value="1"/>
</dbReference>
<keyword evidence="9" id="KW-0325">Glycoprotein</keyword>
<keyword evidence="5" id="KW-0732">Signal</keyword>
<keyword evidence="8" id="KW-0472">Membrane</keyword>
<keyword evidence="12" id="KW-1185">Reference proteome</keyword>
<evidence type="ECO:0000256" key="6">
    <source>
        <dbReference type="ARBA" id="ARBA00022737"/>
    </source>
</evidence>
<protein>
    <recommendedName>
        <fullName evidence="10">Leucine-rich repeat-containing N-terminal plant-type domain-containing protein</fullName>
    </recommendedName>
</protein>
<accession>A0AAV6KI66</accession>
<comment type="similarity">
    <text evidence="2">Belongs to the RLP family.</text>
</comment>
<feature type="domain" description="Leucine-rich repeat-containing N-terminal plant-type" evidence="10">
    <location>
        <begin position="52"/>
        <end position="90"/>
    </location>
</feature>
<evidence type="ECO:0000256" key="3">
    <source>
        <dbReference type="ARBA" id="ARBA00022614"/>
    </source>
</evidence>
<organism evidence="11 12">
    <name type="scientific">Rhododendron griersonianum</name>
    <dbReference type="NCBI Taxonomy" id="479676"/>
    <lineage>
        <taxon>Eukaryota</taxon>
        <taxon>Viridiplantae</taxon>
        <taxon>Streptophyta</taxon>
        <taxon>Embryophyta</taxon>
        <taxon>Tracheophyta</taxon>
        <taxon>Spermatophyta</taxon>
        <taxon>Magnoliopsida</taxon>
        <taxon>eudicotyledons</taxon>
        <taxon>Gunneridae</taxon>
        <taxon>Pentapetalae</taxon>
        <taxon>asterids</taxon>
        <taxon>Ericales</taxon>
        <taxon>Ericaceae</taxon>
        <taxon>Ericoideae</taxon>
        <taxon>Rhodoreae</taxon>
        <taxon>Rhododendron</taxon>
    </lineage>
</organism>
<dbReference type="InterPro" id="IPR001611">
    <property type="entry name" value="Leu-rich_rpt"/>
</dbReference>
<dbReference type="GO" id="GO:0016020">
    <property type="term" value="C:membrane"/>
    <property type="evidence" value="ECO:0007669"/>
    <property type="project" value="UniProtKB-SubCell"/>
</dbReference>
<proteinExistence type="inferred from homology"/>
<dbReference type="Proteomes" id="UP000823749">
    <property type="component" value="Chromosome 4"/>
</dbReference>
<dbReference type="PANTHER" id="PTHR48010">
    <property type="entry name" value="OS05G0588300 PROTEIN"/>
    <property type="match status" value="1"/>
</dbReference>
<evidence type="ECO:0000256" key="7">
    <source>
        <dbReference type="ARBA" id="ARBA00022989"/>
    </source>
</evidence>
<dbReference type="FunFam" id="3.80.10.10:FF:000275">
    <property type="entry name" value="Leucine-rich repeat receptor-like protein kinase"/>
    <property type="match status" value="1"/>
</dbReference>
<dbReference type="InterPro" id="IPR032675">
    <property type="entry name" value="LRR_dom_sf"/>
</dbReference>
<evidence type="ECO:0000259" key="10">
    <source>
        <dbReference type="Pfam" id="PF08263"/>
    </source>
</evidence>
<evidence type="ECO:0000313" key="11">
    <source>
        <dbReference type="EMBL" id="KAG5552232.1"/>
    </source>
</evidence>
<keyword evidence="7" id="KW-1133">Transmembrane helix</keyword>
<dbReference type="InterPro" id="IPR050994">
    <property type="entry name" value="At_inactive_RLKs"/>
</dbReference>
<comment type="caution">
    <text evidence="11">The sequence shown here is derived from an EMBL/GenBank/DDBJ whole genome shotgun (WGS) entry which is preliminary data.</text>
</comment>